<protein>
    <submittedName>
        <fullName evidence="2">Early transcription factor 82 kDa subunit</fullName>
    </submittedName>
</protein>
<dbReference type="Proteomes" id="UP000887579">
    <property type="component" value="Unplaced"/>
</dbReference>
<name>A0AC34FT00_9BILA</name>
<proteinExistence type="predicted"/>
<evidence type="ECO:0000313" key="2">
    <source>
        <dbReference type="WBParaSite" id="ES5_v2.g20381.t1"/>
    </source>
</evidence>
<accession>A0AC34FT00</accession>
<organism evidence="1 2">
    <name type="scientific">Panagrolaimus sp. ES5</name>
    <dbReference type="NCBI Taxonomy" id="591445"/>
    <lineage>
        <taxon>Eukaryota</taxon>
        <taxon>Metazoa</taxon>
        <taxon>Ecdysozoa</taxon>
        <taxon>Nematoda</taxon>
        <taxon>Chromadorea</taxon>
        <taxon>Rhabditida</taxon>
        <taxon>Tylenchina</taxon>
        <taxon>Panagrolaimomorpha</taxon>
        <taxon>Panagrolaimoidea</taxon>
        <taxon>Panagrolaimidae</taxon>
        <taxon>Panagrolaimus</taxon>
    </lineage>
</organism>
<reference evidence="2" key="1">
    <citation type="submission" date="2022-11" db="UniProtKB">
        <authorList>
            <consortium name="WormBaseParasite"/>
        </authorList>
    </citation>
    <scope>IDENTIFICATION</scope>
</reference>
<evidence type="ECO:0000313" key="1">
    <source>
        <dbReference type="Proteomes" id="UP000887579"/>
    </source>
</evidence>
<sequence>MGEERICKCENRQNTLFYIDSSNDSFIVTFIHIDCEQIIKKVHLKLAKNDSYEVVLEEVKVFYSTGMPPPKIAIFRVISDNFMKQYKFKEYLKRYCTSKNINYQFIDLKNLMVSSILCGVNIDLPKHVLLLNINTNKMYFYELFEVDGVYKLQSTKFALLSEADKIRDTVFINHKYCEKIILAFYDPSLIDIKYYENFLKCEKLVVLKNSFLENVPKALISMVKDLNGTQKSIFKTDPKFDGNLVLLKRQTIKPHHGYVILTRWYESLLPYARCVNVEILENEELCISAISHNGSSYELIQTFFTDSKGFPNVLVNFVVDKNGFYSIVFKPINLNNILPFPSFPENLTVEMILCESFMSINLKEFNISCIDNRYILPYISFKDNPIVIGQEAKKIGKKYPSFVVYDLLKIIKVIYSDALPKPDWKFKIEKNSDGVSYIIFDTWRGKRKATPQFLLAILIDHMLKFARTKLGFKPQKVRVLINSILQIVVKDIAKLACEILNV</sequence>
<dbReference type="WBParaSite" id="ES5_v2.g20381.t1">
    <property type="protein sequence ID" value="ES5_v2.g20381.t1"/>
    <property type="gene ID" value="ES5_v2.g20381"/>
</dbReference>